<evidence type="ECO:0000313" key="4">
    <source>
        <dbReference type="Proteomes" id="UP000325313"/>
    </source>
</evidence>
<keyword evidence="2" id="KW-0732">Signal</keyword>
<gene>
    <name evidence="3" type="ORF">PGTUg99_012329</name>
</gene>
<feature type="chain" id="PRO_5022816029" evidence="2">
    <location>
        <begin position="26"/>
        <end position="739"/>
    </location>
</feature>
<protein>
    <submittedName>
        <fullName evidence="3">Uncharacterized protein</fullName>
    </submittedName>
</protein>
<evidence type="ECO:0000256" key="1">
    <source>
        <dbReference type="SAM" id="MobiDB-lite"/>
    </source>
</evidence>
<sequence>MASTLQSWLLGLTLILLCLLRLSTTSPPISICADSEVPDINAVDRQTEGGSIPFEDLSVSDFQPNSKRRRITIDFFGDLGDLGDRLSSDSGTQADDVAHVDIPIKSADAGSSGLHREWRGSPVSHSAIDWSKHAIAGTQGIGDRAHFVPSSRLEPFVFDFPGGLDSGHVEPTSGSKKSSRDNLEKPQLMKEKQITDQITSGEPQDTHSHRNEMQESNGAAFNKKPEVFEIKSLDEKWVHLLAMAKISITNQNKQPDMKKINQQLDATVGLVQYMLRNESVDKTIELDGLPITVITAHHHSEDQTLRLLLIKLEGIRPVPGARRKRMEDVKNRMAKILEALEYFHQLAREQGVDKKIFGPQIKNTDAKLNQWFYDILFKKTEDSYPLFGQFEIKLTSVFSPENLFGSLQKEISKVIMGWKRPKLENIYEVALSLLGYWYQTTALKLGRADLKNNPETYWNLMAQLTVDRSPQGGLFSVEYNEGEDFFSTNLKRYIVEAKTRHQWEPLFVFLNSRRERNFGSSVTKDIKNRIEEKLKSSGLSRGLDATSKTKIADVPIYLIPSLQVKDTPRMQKVSIILSSAKQWKRRKWDEFDLFQRRIFLIFDSLDILHEIVGKRQVDTKILGTVVTDTHTSLMNWFFEVLFGHDNNSLPIFGTVQIPFPPPQPTSILFGSAQKYLSRMLTNPGNLSKTQANKIALLLLGFWYEETALKHSIKTLGDDQPHSYWNCMNRISQEIRNGFS</sequence>
<accession>A0A5B0MR93</accession>
<comment type="caution">
    <text evidence="3">The sequence shown here is derived from an EMBL/GenBank/DDBJ whole genome shotgun (WGS) entry which is preliminary data.</text>
</comment>
<feature type="signal peptide" evidence="2">
    <location>
        <begin position="1"/>
        <end position="25"/>
    </location>
</feature>
<dbReference type="EMBL" id="VDEP01000445">
    <property type="protein sequence ID" value="KAA1078953.1"/>
    <property type="molecule type" value="Genomic_DNA"/>
</dbReference>
<feature type="region of interest" description="Disordered" evidence="1">
    <location>
        <begin position="164"/>
        <end position="212"/>
    </location>
</feature>
<proteinExistence type="predicted"/>
<evidence type="ECO:0000313" key="3">
    <source>
        <dbReference type="EMBL" id="KAA1078953.1"/>
    </source>
</evidence>
<dbReference type="Proteomes" id="UP000325313">
    <property type="component" value="Unassembled WGS sequence"/>
</dbReference>
<evidence type="ECO:0000256" key="2">
    <source>
        <dbReference type="SAM" id="SignalP"/>
    </source>
</evidence>
<reference evidence="3 4" key="1">
    <citation type="submission" date="2019-05" db="EMBL/GenBank/DDBJ databases">
        <title>Emergence of the Ug99 lineage of the wheat stem rust pathogen through somatic hybridization.</title>
        <authorList>
            <person name="Li F."/>
            <person name="Upadhyaya N.M."/>
            <person name="Sperschneider J."/>
            <person name="Matny O."/>
            <person name="Nguyen-Phuc H."/>
            <person name="Mago R."/>
            <person name="Raley C."/>
            <person name="Miller M.E."/>
            <person name="Silverstein K.A.T."/>
            <person name="Henningsen E."/>
            <person name="Hirsch C.D."/>
            <person name="Visser B."/>
            <person name="Pretorius Z.A."/>
            <person name="Steffenson B.J."/>
            <person name="Schwessinger B."/>
            <person name="Dodds P.N."/>
            <person name="Figueroa M."/>
        </authorList>
    </citation>
    <scope>NUCLEOTIDE SEQUENCE [LARGE SCALE GENOMIC DNA]</scope>
    <source>
        <strain evidence="3 4">Ug99</strain>
    </source>
</reference>
<feature type="compositionally biased region" description="Basic and acidic residues" evidence="1">
    <location>
        <begin position="178"/>
        <end position="194"/>
    </location>
</feature>
<name>A0A5B0MR93_PUCGR</name>
<organism evidence="3 4">
    <name type="scientific">Puccinia graminis f. sp. tritici</name>
    <dbReference type="NCBI Taxonomy" id="56615"/>
    <lineage>
        <taxon>Eukaryota</taxon>
        <taxon>Fungi</taxon>
        <taxon>Dikarya</taxon>
        <taxon>Basidiomycota</taxon>
        <taxon>Pucciniomycotina</taxon>
        <taxon>Pucciniomycetes</taxon>
        <taxon>Pucciniales</taxon>
        <taxon>Pucciniaceae</taxon>
        <taxon>Puccinia</taxon>
    </lineage>
</organism>
<dbReference type="AlphaFoldDB" id="A0A5B0MR93"/>